<organism evidence="2 3">
    <name type="scientific">Rousettus aegyptiacus</name>
    <name type="common">Egyptian fruit bat</name>
    <name type="synonym">Pteropus aegyptiacus</name>
    <dbReference type="NCBI Taxonomy" id="9407"/>
    <lineage>
        <taxon>Eukaryota</taxon>
        <taxon>Metazoa</taxon>
        <taxon>Chordata</taxon>
        <taxon>Craniata</taxon>
        <taxon>Vertebrata</taxon>
        <taxon>Euteleostomi</taxon>
        <taxon>Mammalia</taxon>
        <taxon>Eutheria</taxon>
        <taxon>Laurasiatheria</taxon>
        <taxon>Chiroptera</taxon>
        <taxon>Yinpterochiroptera</taxon>
        <taxon>Pteropodoidea</taxon>
        <taxon>Pteropodidae</taxon>
        <taxon>Rousettinae</taxon>
        <taxon>Rousettus</taxon>
    </lineage>
</organism>
<feature type="compositionally biased region" description="Basic and acidic residues" evidence="1">
    <location>
        <begin position="15"/>
        <end position="24"/>
    </location>
</feature>
<name>A0A7J8DID2_ROUAE</name>
<proteinExistence type="predicted"/>
<comment type="caution">
    <text evidence="2">The sequence shown here is derived from an EMBL/GenBank/DDBJ whole genome shotgun (WGS) entry which is preliminary data.</text>
</comment>
<evidence type="ECO:0000256" key="1">
    <source>
        <dbReference type="SAM" id="MobiDB-lite"/>
    </source>
</evidence>
<evidence type="ECO:0000313" key="3">
    <source>
        <dbReference type="Proteomes" id="UP000593571"/>
    </source>
</evidence>
<protein>
    <submittedName>
        <fullName evidence="2">Uncharacterized protein</fullName>
    </submittedName>
</protein>
<gene>
    <name evidence="2" type="ORF">HJG63_008616</name>
</gene>
<accession>A0A7J8DID2</accession>
<dbReference type="Proteomes" id="UP000593571">
    <property type="component" value="Unassembled WGS sequence"/>
</dbReference>
<dbReference type="AlphaFoldDB" id="A0A7J8DID2"/>
<feature type="region of interest" description="Disordered" evidence="1">
    <location>
        <begin position="1"/>
        <end position="24"/>
    </location>
</feature>
<evidence type="ECO:0000313" key="2">
    <source>
        <dbReference type="EMBL" id="KAF6422815.1"/>
    </source>
</evidence>
<sequence>MRNTHREGGFGQRPADTKLARRKERDPEARRCLSAIWLTSSIVFCSQTRKNDLFKADATVKWSHSVSQEAIRHGNGHACKSSFLEHRGPVKGLSLGIVEMTSLFKDLVPKSTSRVASNAVQISFHTNLHSGDRGQRWPLRSGLTGRWGSQQILRVKSPCQGPAYPASFFSQEIQSKQK</sequence>
<keyword evidence="3" id="KW-1185">Reference proteome</keyword>
<dbReference type="EMBL" id="JACASE010000012">
    <property type="protein sequence ID" value="KAF6422815.1"/>
    <property type="molecule type" value="Genomic_DNA"/>
</dbReference>
<reference evidence="2 3" key="1">
    <citation type="journal article" date="2020" name="Nature">
        <title>Six reference-quality genomes reveal evolution of bat adaptations.</title>
        <authorList>
            <person name="Jebb D."/>
            <person name="Huang Z."/>
            <person name="Pippel M."/>
            <person name="Hughes G.M."/>
            <person name="Lavrichenko K."/>
            <person name="Devanna P."/>
            <person name="Winkler S."/>
            <person name="Jermiin L.S."/>
            <person name="Skirmuntt E.C."/>
            <person name="Katzourakis A."/>
            <person name="Burkitt-Gray L."/>
            <person name="Ray D.A."/>
            <person name="Sullivan K.A.M."/>
            <person name="Roscito J.G."/>
            <person name="Kirilenko B.M."/>
            <person name="Davalos L.M."/>
            <person name="Corthals A.P."/>
            <person name="Power M.L."/>
            <person name="Jones G."/>
            <person name="Ransome R.D."/>
            <person name="Dechmann D.K.N."/>
            <person name="Locatelli A.G."/>
            <person name="Puechmaille S.J."/>
            <person name="Fedrigo O."/>
            <person name="Jarvis E.D."/>
            <person name="Hiller M."/>
            <person name="Vernes S.C."/>
            <person name="Myers E.W."/>
            <person name="Teeling E.C."/>
        </authorList>
    </citation>
    <scope>NUCLEOTIDE SEQUENCE [LARGE SCALE GENOMIC DNA]</scope>
    <source>
        <strain evidence="2">MRouAeg1</strain>
        <tissue evidence="2">Muscle</tissue>
    </source>
</reference>